<dbReference type="InterPro" id="IPR002794">
    <property type="entry name" value="DUF92_TMEM19"/>
</dbReference>
<feature type="transmembrane region" description="Helical" evidence="6">
    <location>
        <begin position="44"/>
        <end position="68"/>
    </location>
</feature>
<name>K3WXG0_GLOUD</name>
<reference evidence="8" key="1">
    <citation type="journal article" date="2010" name="Genome Biol.">
        <title>Genome sequence of the necrotrophic plant pathogen Pythium ultimum reveals original pathogenicity mechanisms and effector repertoire.</title>
        <authorList>
            <person name="Levesque C.A."/>
            <person name="Brouwer H."/>
            <person name="Cano L."/>
            <person name="Hamilton J.P."/>
            <person name="Holt C."/>
            <person name="Huitema E."/>
            <person name="Raffaele S."/>
            <person name="Robideau G.P."/>
            <person name="Thines M."/>
            <person name="Win J."/>
            <person name="Zerillo M.M."/>
            <person name="Beakes G.W."/>
            <person name="Boore J.L."/>
            <person name="Busam D."/>
            <person name="Dumas B."/>
            <person name="Ferriera S."/>
            <person name="Fuerstenberg S.I."/>
            <person name="Gachon C.M."/>
            <person name="Gaulin E."/>
            <person name="Govers F."/>
            <person name="Grenville-Briggs L."/>
            <person name="Horner N."/>
            <person name="Hostetler J."/>
            <person name="Jiang R.H."/>
            <person name="Johnson J."/>
            <person name="Krajaejun T."/>
            <person name="Lin H."/>
            <person name="Meijer H.J."/>
            <person name="Moore B."/>
            <person name="Morris P."/>
            <person name="Phuntmart V."/>
            <person name="Puiu D."/>
            <person name="Shetty J."/>
            <person name="Stajich J.E."/>
            <person name="Tripathy S."/>
            <person name="Wawra S."/>
            <person name="van West P."/>
            <person name="Whitty B.R."/>
            <person name="Coutinho P.M."/>
            <person name="Henrissat B."/>
            <person name="Martin F."/>
            <person name="Thomas P.D."/>
            <person name="Tyler B.M."/>
            <person name="De Vries R.P."/>
            <person name="Kamoun S."/>
            <person name="Yandell M."/>
            <person name="Tisserat N."/>
            <person name="Buell C.R."/>
        </authorList>
    </citation>
    <scope>NUCLEOTIDE SEQUENCE</scope>
    <source>
        <strain evidence="8">DAOM:BR144</strain>
    </source>
</reference>
<protein>
    <recommendedName>
        <fullName evidence="9">Transmembrane protein 19</fullName>
    </recommendedName>
</protein>
<keyword evidence="3 6" id="KW-0812">Transmembrane</keyword>
<reference evidence="8" key="2">
    <citation type="submission" date="2010-04" db="EMBL/GenBank/DDBJ databases">
        <authorList>
            <person name="Buell R."/>
            <person name="Hamilton J."/>
            <person name="Hostetler J."/>
        </authorList>
    </citation>
    <scope>NUCLEOTIDE SEQUENCE [LARGE SCALE GENOMIC DNA]</scope>
    <source>
        <strain evidence="8">DAOM:BR144</strain>
    </source>
</reference>
<dbReference type="PANTHER" id="PTHR13353">
    <property type="entry name" value="TRANSMEMBRANE PROTEIN 19"/>
    <property type="match status" value="1"/>
</dbReference>
<dbReference type="EMBL" id="GL376615">
    <property type="status" value="NOT_ANNOTATED_CDS"/>
    <property type="molecule type" value="Genomic_DNA"/>
</dbReference>
<keyword evidence="4 6" id="KW-1133">Transmembrane helix</keyword>
<dbReference type="Pfam" id="PF01940">
    <property type="entry name" value="DUF92"/>
    <property type="match status" value="1"/>
</dbReference>
<evidence type="ECO:0000256" key="2">
    <source>
        <dbReference type="ARBA" id="ARBA00009012"/>
    </source>
</evidence>
<keyword evidence="5 6" id="KW-0472">Membrane</keyword>
<evidence type="ECO:0000256" key="6">
    <source>
        <dbReference type="SAM" id="Phobius"/>
    </source>
</evidence>
<organism evidence="7 8">
    <name type="scientific">Globisporangium ultimum (strain ATCC 200006 / CBS 805.95 / DAOM BR144)</name>
    <name type="common">Pythium ultimum</name>
    <dbReference type="NCBI Taxonomy" id="431595"/>
    <lineage>
        <taxon>Eukaryota</taxon>
        <taxon>Sar</taxon>
        <taxon>Stramenopiles</taxon>
        <taxon>Oomycota</taxon>
        <taxon>Peronosporomycetes</taxon>
        <taxon>Pythiales</taxon>
        <taxon>Pythiaceae</taxon>
        <taxon>Globisporangium</taxon>
    </lineage>
</organism>
<reference evidence="7" key="3">
    <citation type="submission" date="2015-02" db="UniProtKB">
        <authorList>
            <consortium name="EnsemblProtists"/>
        </authorList>
    </citation>
    <scope>IDENTIFICATION</scope>
    <source>
        <strain evidence="7">DAOM BR144</strain>
    </source>
</reference>
<proteinExistence type="inferred from homology"/>
<dbReference type="GO" id="GO:0016020">
    <property type="term" value="C:membrane"/>
    <property type="evidence" value="ECO:0007669"/>
    <property type="project" value="UniProtKB-SubCell"/>
</dbReference>
<feature type="transmembrane region" description="Helical" evidence="6">
    <location>
        <begin position="13"/>
        <end position="32"/>
    </location>
</feature>
<dbReference type="PANTHER" id="PTHR13353:SF5">
    <property type="entry name" value="TRANSMEMBRANE PROTEIN 19"/>
    <property type="match status" value="1"/>
</dbReference>
<evidence type="ECO:0000256" key="4">
    <source>
        <dbReference type="ARBA" id="ARBA00022989"/>
    </source>
</evidence>
<dbReference type="Proteomes" id="UP000019132">
    <property type="component" value="Unassembled WGS sequence"/>
</dbReference>
<comment type="subcellular location">
    <subcellularLocation>
        <location evidence="1">Membrane</location>
        <topology evidence="1">Multi-pass membrane protein</topology>
    </subcellularLocation>
</comment>
<sequence length="297" mass="31352">MSDVGDDTPTWRVALRMCVAAALACFLGHRGLKKQSLDKSGALAALFVGFFSLASGYRFGVLLLGFYFSGSKLTKVRANVKLQLDANYKVGGQRSAQQVLACSLLATGIAVYYMQHFGDRDAPIHFSKAPVQSFLLASYIGHYACCAADTWASELGVLSKSSPRLITTLRKVPPGTNGAVSGLGLAASALGGAFIGVLYFISSLFTSTAQPQVILLGTTMGLFGSVLDSILGATLQSTWFDKTTKKICAEGTRKPKKSAEAQEHVCGIDVLTNEQVNVVSVVVATIASGYIAQAIFS</sequence>
<dbReference type="VEuPathDB" id="FungiDB:PYU1_G009640"/>
<dbReference type="AlphaFoldDB" id="K3WXG0"/>
<evidence type="ECO:0000313" key="7">
    <source>
        <dbReference type="EnsemblProtists" id="PYU1_T009658"/>
    </source>
</evidence>
<evidence type="ECO:0000256" key="1">
    <source>
        <dbReference type="ARBA" id="ARBA00004141"/>
    </source>
</evidence>
<evidence type="ECO:0008006" key="9">
    <source>
        <dbReference type="Google" id="ProtNLM"/>
    </source>
</evidence>
<evidence type="ECO:0000313" key="8">
    <source>
        <dbReference type="Proteomes" id="UP000019132"/>
    </source>
</evidence>
<keyword evidence="8" id="KW-1185">Reference proteome</keyword>
<evidence type="ECO:0000256" key="5">
    <source>
        <dbReference type="ARBA" id="ARBA00023136"/>
    </source>
</evidence>
<feature type="transmembrane region" description="Helical" evidence="6">
    <location>
        <begin position="179"/>
        <end position="201"/>
    </location>
</feature>
<dbReference type="eggNOG" id="KOG4491">
    <property type="taxonomic scope" value="Eukaryota"/>
</dbReference>
<feature type="transmembrane region" description="Helical" evidence="6">
    <location>
        <begin position="95"/>
        <end position="114"/>
    </location>
</feature>
<accession>K3WXG0</accession>
<dbReference type="HOGENOM" id="CLU_036918_3_0_1"/>
<dbReference type="InParanoid" id="K3WXG0"/>
<dbReference type="EnsemblProtists" id="PYU1_T009658">
    <property type="protein sequence ID" value="PYU1_T009658"/>
    <property type="gene ID" value="PYU1_G009640"/>
</dbReference>
<feature type="transmembrane region" description="Helical" evidence="6">
    <location>
        <begin position="213"/>
        <end position="235"/>
    </location>
</feature>
<evidence type="ECO:0000256" key="3">
    <source>
        <dbReference type="ARBA" id="ARBA00022692"/>
    </source>
</evidence>
<dbReference type="STRING" id="431595.K3WXG0"/>
<dbReference type="OMA" id="MSSFACC"/>
<comment type="similarity">
    <text evidence="2">Belongs to the TMEM19 family.</text>
</comment>